<dbReference type="Proteomes" id="UP001055879">
    <property type="component" value="Linkage Group LG05"/>
</dbReference>
<keyword evidence="2" id="KW-1185">Reference proteome</keyword>
<sequence length="262" mass="30205">MEYRDGRGPQVQIHDAPRNRQNVLESEREILVAWYEENCSELCKELFDLPTGEDGTSETVRNATTIGDPSMEMGYDNYGLRHYLRHSGNFLSDSLRVGRAFGVFLVKGIKVSYDERCRSSILRALPLSTDTEILRFDFVNFPSVALYERFMVEVELAMVRYKERNDNLNRDVIGIVYELTFSQVQRFFPEQKRSYNEEVMTKTVFVEIMGRLEGAHGPCAGPLQKRTGRALGSEARVKSLVQPHFTQKLHFLISFDPELRFG</sequence>
<evidence type="ECO:0000313" key="1">
    <source>
        <dbReference type="EMBL" id="KAI3729012.1"/>
    </source>
</evidence>
<gene>
    <name evidence="1" type="ORF">L6452_17658</name>
</gene>
<organism evidence="1 2">
    <name type="scientific">Arctium lappa</name>
    <name type="common">Greater burdock</name>
    <name type="synonym">Lappa major</name>
    <dbReference type="NCBI Taxonomy" id="4217"/>
    <lineage>
        <taxon>Eukaryota</taxon>
        <taxon>Viridiplantae</taxon>
        <taxon>Streptophyta</taxon>
        <taxon>Embryophyta</taxon>
        <taxon>Tracheophyta</taxon>
        <taxon>Spermatophyta</taxon>
        <taxon>Magnoliopsida</taxon>
        <taxon>eudicotyledons</taxon>
        <taxon>Gunneridae</taxon>
        <taxon>Pentapetalae</taxon>
        <taxon>asterids</taxon>
        <taxon>campanulids</taxon>
        <taxon>Asterales</taxon>
        <taxon>Asteraceae</taxon>
        <taxon>Carduoideae</taxon>
        <taxon>Cardueae</taxon>
        <taxon>Arctiinae</taxon>
        <taxon>Arctium</taxon>
    </lineage>
</organism>
<comment type="caution">
    <text evidence="1">The sequence shown here is derived from an EMBL/GenBank/DDBJ whole genome shotgun (WGS) entry which is preliminary data.</text>
</comment>
<proteinExistence type="predicted"/>
<reference evidence="1 2" key="2">
    <citation type="journal article" date="2022" name="Mol. Ecol. Resour.">
        <title>The genomes of chicory, endive, great burdock and yacon provide insights into Asteraceae paleo-polyploidization history and plant inulin production.</title>
        <authorList>
            <person name="Fan W."/>
            <person name="Wang S."/>
            <person name="Wang H."/>
            <person name="Wang A."/>
            <person name="Jiang F."/>
            <person name="Liu H."/>
            <person name="Zhao H."/>
            <person name="Xu D."/>
            <person name="Zhang Y."/>
        </authorList>
    </citation>
    <scope>NUCLEOTIDE SEQUENCE [LARGE SCALE GENOMIC DNA]</scope>
    <source>
        <strain evidence="2">cv. Niubang</strain>
    </source>
</reference>
<dbReference type="EMBL" id="CM042051">
    <property type="protein sequence ID" value="KAI3729012.1"/>
    <property type="molecule type" value="Genomic_DNA"/>
</dbReference>
<protein>
    <submittedName>
        <fullName evidence="1">Uncharacterized protein</fullName>
    </submittedName>
</protein>
<reference evidence="2" key="1">
    <citation type="journal article" date="2022" name="Mol. Ecol. Resour.">
        <title>The genomes of chicory, endive, great burdock and yacon provide insights into Asteraceae palaeo-polyploidization history and plant inulin production.</title>
        <authorList>
            <person name="Fan W."/>
            <person name="Wang S."/>
            <person name="Wang H."/>
            <person name="Wang A."/>
            <person name="Jiang F."/>
            <person name="Liu H."/>
            <person name="Zhao H."/>
            <person name="Xu D."/>
            <person name="Zhang Y."/>
        </authorList>
    </citation>
    <scope>NUCLEOTIDE SEQUENCE [LARGE SCALE GENOMIC DNA]</scope>
    <source>
        <strain evidence="2">cv. Niubang</strain>
    </source>
</reference>
<evidence type="ECO:0000313" key="2">
    <source>
        <dbReference type="Proteomes" id="UP001055879"/>
    </source>
</evidence>
<accession>A0ACB9C4B0</accession>
<name>A0ACB9C4B0_ARCLA</name>